<evidence type="ECO:0000256" key="1">
    <source>
        <dbReference type="ARBA" id="ARBA00004370"/>
    </source>
</evidence>
<dbReference type="PROSITE" id="PS50835">
    <property type="entry name" value="IG_LIKE"/>
    <property type="match status" value="1"/>
</dbReference>
<proteinExistence type="predicted"/>
<feature type="compositionally biased region" description="Polar residues" evidence="5">
    <location>
        <begin position="299"/>
        <end position="309"/>
    </location>
</feature>
<accession>A0AA88MU86</accession>
<evidence type="ECO:0000256" key="6">
    <source>
        <dbReference type="SAM" id="Phobius"/>
    </source>
</evidence>
<dbReference type="SUPFAM" id="SSF48726">
    <property type="entry name" value="Immunoglobulin"/>
    <property type="match status" value="2"/>
</dbReference>
<comment type="caution">
    <text evidence="9">The sequence shown here is derived from an EMBL/GenBank/DDBJ whole genome shotgun (WGS) entry which is preliminary data.</text>
</comment>
<dbReference type="GO" id="GO:0005911">
    <property type="term" value="C:cell-cell junction"/>
    <property type="evidence" value="ECO:0007669"/>
    <property type="project" value="TreeGrafter"/>
</dbReference>
<reference evidence="9" key="1">
    <citation type="submission" date="2023-07" db="EMBL/GenBank/DDBJ databases">
        <title>Chromosome-level Genome Assembly of Striped Snakehead (Channa striata).</title>
        <authorList>
            <person name="Liu H."/>
        </authorList>
    </citation>
    <scope>NUCLEOTIDE SEQUENCE</scope>
    <source>
        <strain evidence="9">Gz</strain>
        <tissue evidence="9">Muscle</tissue>
    </source>
</reference>
<dbReference type="GO" id="GO:0016020">
    <property type="term" value="C:membrane"/>
    <property type="evidence" value="ECO:0007669"/>
    <property type="project" value="UniProtKB-SubCell"/>
</dbReference>
<feature type="region of interest" description="Disordered" evidence="5">
    <location>
        <begin position="254"/>
        <end position="332"/>
    </location>
</feature>
<feature type="signal peptide" evidence="7">
    <location>
        <begin position="1"/>
        <end position="22"/>
    </location>
</feature>
<evidence type="ECO:0000313" key="9">
    <source>
        <dbReference type="EMBL" id="KAK2842518.1"/>
    </source>
</evidence>
<evidence type="ECO:0000313" key="10">
    <source>
        <dbReference type="Proteomes" id="UP001187415"/>
    </source>
</evidence>
<dbReference type="PANTHER" id="PTHR12080">
    <property type="entry name" value="SIGNALING LYMPHOCYTIC ACTIVATION MOLECULE"/>
    <property type="match status" value="1"/>
</dbReference>
<comment type="subcellular location">
    <subcellularLocation>
        <location evidence="1">Membrane</location>
    </subcellularLocation>
</comment>
<keyword evidence="6" id="KW-0812">Transmembrane</keyword>
<dbReference type="EMBL" id="JAUPFM010000009">
    <property type="protein sequence ID" value="KAK2842518.1"/>
    <property type="molecule type" value="Genomic_DNA"/>
</dbReference>
<evidence type="ECO:0000256" key="2">
    <source>
        <dbReference type="ARBA" id="ARBA00022729"/>
    </source>
</evidence>
<dbReference type="PANTHER" id="PTHR12080:SF59">
    <property type="entry name" value="HEPATIC AND GLIAL CELL ADHESION MOLECULE"/>
    <property type="match status" value="1"/>
</dbReference>
<evidence type="ECO:0000256" key="3">
    <source>
        <dbReference type="ARBA" id="ARBA00023136"/>
    </source>
</evidence>
<keyword evidence="6" id="KW-1133">Transmembrane helix</keyword>
<evidence type="ECO:0000259" key="8">
    <source>
        <dbReference type="PROSITE" id="PS50835"/>
    </source>
</evidence>
<feature type="compositionally biased region" description="Basic and acidic residues" evidence="5">
    <location>
        <begin position="273"/>
        <end position="282"/>
    </location>
</feature>
<dbReference type="InterPro" id="IPR015631">
    <property type="entry name" value="CD2/SLAM_rcpt"/>
</dbReference>
<keyword evidence="3 6" id="KW-0472">Membrane</keyword>
<dbReference type="InterPro" id="IPR007110">
    <property type="entry name" value="Ig-like_dom"/>
</dbReference>
<organism evidence="9 10">
    <name type="scientific">Channa striata</name>
    <name type="common">Snakehead murrel</name>
    <name type="synonym">Ophicephalus striatus</name>
    <dbReference type="NCBI Taxonomy" id="64152"/>
    <lineage>
        <taxon>Eukaryota</taxon>
        <taxon>Metazoa</taxon>
        <taxon>Chordata</taxon>
        <taxon>Craniata</taxon>
        <taxon>Vertebrata</taxon>
        <taxon>Euteleostomi</taxon>
        <taxon>Actinopterygii</taxon>
        <taxon>Neopterygii</taxon>
        <taxon>Teleostei</taxon>
        <taxon>Neoteleostei</taxon>
        <taxon>Acanthomorphata</taxon>
        <taxon>Anabantaria</taxon>
        <taxon>Anabantiformes</taxon>
        <taxon>Channoidei</taxon>
        <taxon>Channidae</taxon>
        <taxon>Channa</taxon>
    </lineage>
</organism>
<evidence type="ECO:0000256" key="4">
    <source>
        <dbReference type="ARBA" id="ARBA00023180"/>
    </source>
</evidence>
<dbReference type="Proteomes" id="UP001187415">
    <property type="component" value="Unassembled WGS sequence"/>
</dbReference>
<feature type="chain" id="PRO_5041654120" description="Ig-like domain-containing protein" evidence="7">
    <location>
        <begin position="23"/>
        <end position="332"/>
    </location>
</feature>
<gene>
    <name evidence="9" type="ORF">Q5P01_012718</name>
</gene>
<keyword evidence="2 7" id="KW-0732">Signal</keyword>
<dbReference type="InterPro" id="IPR013783">
    <property type="entry name" value="Ig-like_fold"/>
</dbReference>
<evidence type="ECO:0000256" key="5">
    <source>
        <dbReference type="SAM" id="MobiDB-lite"/>
    </source>
</evidence>
<name>A0AA88MU86_CHASR</name>
<dbReference type="Gene3D" id="2.60.40.10">
    <property type="entry name" value="Immunoglobulins"/>
    <property type="match status" value="2"/>
</dbReference>
<keyword evidence="10" id="KW-1185">Reference proteome</keyword>
<dbReference type="AlphaFoldDB" id="A0AA88MU86"/>
<feature type="transmembrane region" description="Helical" evidence="6">
    <location>
        <begin position="214"/>
        <end position="238"/>
    </location>
</feature>
<keyword evidence="4" id="KW-0325">Glycoprotein</keyword>
<protein>
    <recommendedName>
        <fullName evidence="8">Ig-like domain-containing protein</fullName>
    </recommendedName>
</protein>
<evidence type="ECO:0000256" key="7">
    <source>
        <dbReference type="SAM" id="SignalP"/>
    </source>
</evidence>
<sequence length="332" mass="35857">MASSAATLAVIIVSGFVSLSAANTCIYAAVGQDVSLPFNFKGLKDAQMLKWSHNNTVVYLSNKGKVTPGKKEDVSSEGSLLVKNVQFSGAGIYQAQVVNADNSKDQWTGHLCVMEKVSKPHLAYVCDLKSGVVNLYCNVTSPQGLLFSWTQDKKTLTGETRQTLSVSLAKLKGEETFVCGVANKVSTENSDVVRPACKSASPLPKTFHCFTSTLVLAALAGQGGLIVVLLIIVIILCCRHKRIKTQMKPRNAVELRMPSVKQQETAPSSPDYETMHATEDYPHVSPKPSPRGCYRNEGQAENSPAQLSTAEERPNPSPVPKPRTKSPLKPNV</sequence>
<dbReference type="InterPro" id="IPR036179">
    <property type="entry name" value="Ig-like_dom_sf"/>
</dbReference>
<feature type="domain" description="Ig-like" evidence="8">
    <location>
        <begin position="120"/>
        <end position="193"/>
    </location>
</feature>